<dbReference type="EMBL" id="RZGZ01000001">
    <property type="protein sequence ID" value="RUR03173.1"/>
    <property type="molecule type" value="Genomic_DNA"/>
</dbReference>
<dbReference type="Pfam" id="PF00294">
    <property type="entry name" value="PfkB"/>
    <property type="match status" value="1"/>
</dbReference>
<name>A0A433JW23_9MICO</name>
<keyword evidence="5" id="KW-0067">ATP-binding</keyword>
<sequence length="337" mass="33914">MIVTVTANPSIDRTIDLAAPLRLGEVQVVASMREQAGGKGVNVARALHAADVDVLAVVPCDGTDPLLAEIAALGVATVAVPTGAPVRSNVTVSEPDGTTTKLNAEGAPLDAEVVTRLIAETAERAATAQWLVLAGSVPPGDTIDLYPRLIAAVRARSAELGVAGPAVAVDTSGPALASVIRSESGRSSVDLIKPNAHELAELAATLGHTEVADGDTLEADPDLALRTAESLLPVLGVGAILLTLGAAGALLVTRDGSWSARPPRITLRSTVGAGDSSLAGYLSAVHAGHPPDRVLALAVAYGAAAASLAGSSVPRPDQTRPDLVEVTALPRIAAGHQ</sequence>
<feature type="transmembrane region" description="Helical" evidence="7">
    <location>
        <begin position="231"/>
        <end position="252"/>
    </location>
</feature>
<dbReference type="GO" id="GO:0008443">
    <property type="term" value="F:phosphofructokinase activity"/>
    <property type="evidence" value="ECO:0007669"/>
    <property type="project" value="TreeGrafter"/>
</dbReference>
<evidence type="ECO:0000256" key="4">
    <source>
        <dbReference type="ARBA" id="ARBA00022777"/>
    </source>
</evidence>
<keyword evidence="7" id="KW-1133">Transmembrane helix</keyword>
<dbReference type="SUPFAM" id="SSF53613">
    <property type="entry name" value="Ribokinase-like"/>
    <property type="match status" value="1"/>
</dbReference>
<evidence type="ECO:0000256" key="2">
    <source>
        <dbReference type="ARBA" id="ARBA00022679"/>
    </source>
</evidence>
<dbReference type="GO" id="GO:0005524">
    <property type="term" value="F:ATP binding"/>
    <property type="evidence" value="ECO:0007669"/>
    <property type="project" value="UniProtKB-KW"/>
</dbReference>
<comment type="caution">
    <text evidence="9">The sequence shown here is derived from an EMBL/GenBank/DDBJ whole genome shotgun (WGS) entry which is preliminary data.</text>
</comment>
<reference evidence="9 10" key="1">
    <citation type="submission" date="2018-12" db="EMBL/GenBank/DDBJ databases">
        <authorList>
            <person name="Li F."/>
        </authorList>
    </citation>
    <scope>NUCLEOTIDE SEQUENCE [LARGE SCALE GENOMIC DNA]</scope>
    <source>
        <strain evidence="9 10">EGI 6500705</strain>
    </source>
</reference>
<evidence type="ECO:0000256" key="1">
    <source>
        <dbReference type="ARBA" id="ARBA00010688"/>
    </source>
</evidence>
<comment type="similarity">
    <text evidence="1">Belongs to the carbohydrate kinase PfkB family.</text>
</comment>
<dbReference type="PROSITE" id="PS00584">
    <property type="entry name" value="PFKB_KINASES_2"/>
    <property type="match status" value="1"/>
</dbReference>
<dbReference type="Proteomes" id="UP000274909">
    <property type="component" value="Unassembled WGS sequence"/>
</dbReference>
<evidence type="ECO:0000259" key="8">
    <source>
        <dbReference type="Pfam" id="PF00294"/>
    </source>
</evidence>
<dbReference type="CDD" id="cd01164">
    <property type="entry name" value="FruK_PfkB_like"/>
    <property type="match status" value="1"/>
</dbReference>
<dbReference type="AlphaFoldDB" id="A0A433JW23"/>
<keyword evidence="3" id="KW-0547">Nucleotide-binding</keyword>
<dbReference type="PIRSF" id="PIRSF000535">
    <property type="entry name" value="1PFK/6PFK/LacC"/>
    <property type="match status" value="1"/>
</dbReference>
<evidence type="ECO:0000256" key="5">
    <source>
        <dbReference type="ARBA" id="ARBA00022840"/>
    </source>
</evidence>
<evidence type="ECO:0000256" key="7">
    <source>
        <dbReference type="SAM" id="Phobius"/>
    </source>
</evidence>
<keyword evidence="7" id="KW-0472">Membrane</keyword>
<keyword evidence="2 6" id="KW-0808">Transferase</keyword>
<evidence type="ECO:0000256" key="3">
    <source>
        <dbReference type="ARBA" id="ARBA00022741"/>
    </source>
</evidence>
<evidence type="ECO:0000256" key="6">
    <source>
        <dbReference type="PIRNR" id="PIRNR000535"/>
    </source>
</evidence>
<dbReference type="InterPro" id="IPR029056">
    <property type="entry name" value="Ribokinase-like"/>
</dbReference>
<keyword evidence="4 9" id="KW-0418">Kinase</keyword>
<gene>
    <name evidence="9" type="ORF">ELQ94_01050</name>
</gene>
<dbReference type="InterPro" id="IPR011611">
    <property type="entry name" value="PfkB_dom"/>
</dbReference>
<keyword evidence="10" id="KW-1185">Reference proteome</keyword>
<dbReference type="OrthoDB" id="9801219at2"/>
<dbReference type="PANTHER" id="PTHR46566">
    <property type="entry name" value="1-PHOSPHOFRUCTOKINASE-RELATED"/>
    <property type="match status" value="1"/>
</dbReference>
<dbReference type="GO" id="GO:0005829">
    <property type="term" value="C:cytosol"/>
    <property type="evidence" value="ECO:0007669"/>
    <property type="project" value="TreeGrafter"/>
</dbReference>
<evidence type="ECO:0000313" key="10">
    <source>
        <dbReference type="Proteomes" id="UP000274909"/>
    </source>
</evidence>
<dbReference type="Gene3D" id="3.40.1190.20">
    <property type="match status" value="1"/>
</dbReference>
<dbReference type="InterPro" id="IPR017583">
    <property type="entry name" value="Tagatose/fructose_Pkinase"/>
</dbReference>
<dbReference type="RefSeq" id="WP_127046308.1">
    <property type="nucleotide sequence ID" value="NZ_RZGZ01000001.1"/>
</dbReference>
<keyword evidence="7" id="KW-0812">Transmembrane</keyword>
<accession>A0A433JW23</accession>
<dbReference type="InterPro" id="IPR002173">
    <property type="entry name" value="Carboh/pur_kinase_PfkB_CS"/>
</dbReference>
<dbReference type="PANTHER" id="PTHR46566:SF5">
    <property type="entry name" value="1-PHOSPHOFRUCTOKINASE"/>
    <property type="match status" value="1"/>
</dbReference>
<organism evidence="9 10">
    <name type="scientific">Labedella endophytica</name>
    <dbReference type="NCBI Taxonomy" id="1523160"/>
    <lineage>
        <taxon>Bacteria</taxon>
        <taxon>Bacillati</taxon>
        <taxon>Actinomycetota</taxon>
        <taxon>Actinomycetes</taxon>
        <taxon>Micrococcales</taxon>
        <taxon>Microbacteriaceae</taxon>
        <taxon>Labedella</taxon>
    </lineage>
</organism>
<dbReference type="NCBIfam" id="TIGR03168">
    <property type="entry name" value="1-PFK"/>
    <property type="match status" value="1"/>
</dbReference>
<feature type="domain" description="Carbohydrate kinase PfkB" evidence="8">
    <location>
        <begin position="7"/>
        <end position="316"/>
    </location>
</feature>
<protein>
    <submittedName>
        <fullName evidence="9">1-phosphofructokinase family hexose kinase</fullName>
    </submittedName>
</protein>
<evidence type="ECO:0000313" key="9">
    <source>
        <dbReference type="EMBL" id="RUR03173.1"/>
    </source>
</evidence>
<proteinExistence type="inferred from homology"/>